<comment type="caution">
    <text evidence="1">The sequence shown here is derived from an EMBL/GenBank/DDBJ whole genome shotgun (WGS) entry which is preliminary data.</text>
</comment>
<protein>
    <submittedName>
        <fullName evidence="1">Uncharacterized protein</fullName>
    </submittedName>
</protein>
<evidence type="ECO:0000313" key="2">
    <source>
        <dbReference type="Proteomes" id="UP001055072"/>
    </source>
</evidence>
<gene>
    <name evidence="1" type="ORF">BDY19DRAFT_637209</name>
</gene>
<dbReference type="EMBL" id="MU274905">
    <property type="protein sequence ID" value="KAI0091633.1"/>
    <property type="molecule type" value="Genomic_DNA"/>
</dbReference>
<keyword evidence="2" id="KW-1185">Reference proteome</keyword>
<organism evidence="1 2">
    <name type="scientific">Irpex rosettiformis</name>
    <dbReference type="NCBI Taxonomy" id="378272"/>
    <lineage>
        <taxon>Eukaryota</taxon>
        <taxon>Fungi</taxon>
        <taxon>Dikarya</taxon>
        <taxon>Basidiomycota</taxon>
        <taxon>Agaricomycotina</taxon>
        <taxon>Agaricomycetes</taxon>
        <taxon>Polyporales</taxon>
        <taxon>Irpicaceae</taxon>
        <taxon>Irpex</taxon>
    </lineage>
</organism>
<reference evidence="1" key="1">
    <citation type="journal article" date="2021" name="Environ. Microbiol.">
        <title>Gene family expansions and transcriptome signatures uncover fungal adaptations to wood decay.</title>
        <authorList>
            <person name="Hage H."/>
            <person name="Miyauchi S."/>
            <person name="Viragh M."/>
            <person name="Drula E."/>
            <person name="Min B."/>
            <person name="Chaduli D."/>
            <person name="Navarro D."/>
            <person name="Favel A."/>
            <person name="Norest M."/>
            <person name="Lesage-Meessen L."/>
            <person name="Balint B."/>
            <person name="Merenyi Z."/>
            <person name="de Eugenio L."/>
            <person name="Morin E."/>
            <person name="Martinez A.T."/>
            <person name="Baldrian P."/>
            <person name="Stursova M."/>
            <person name="Martinez M.J."/>
            <person name="Novotny C."/>
            <person name="Magnuson J.K."/>
            <person name="Spatafora J.W."/>
            <person name="Maurice S."/>
            <person name="Pangilinan J."/>
            <person name="Andreopoulos W."/>
            <person name="LaButti K."/>
            <person name="Hundley H."/>
            <person name="Na H."/>
            <person name="Kuo A."/>
            <person name="Barry K."/>
            <person name="Lipzen A."/>
            <person name="Henrissat B."/>
            <person name="Riley R."/>
            <person name="Ahrendt S."/>
            <person name="Nagy L.G."/>
            <person name="Grigoriev I.V."/>
            <person name="Martin F."/>
            <person name="Rosso M.N."/>
        </authorList>
    </citation>
    <scope>NUCLEOTIDE SEQUENCE</scope>
    <source>
        <strain evidence="1">CBS 384.51</strain>
    </source>
</reference>
<sequence length="199" mass="22321">MGDISSDPLSKSDSPQDPEEDLFQEWNPLDPLPEYTRAWGPDIRRPSELPANFDRRIDPAHIFVFSRHPVTGIEKDYYVTPRPCSYCTKIRQVCSRSRPLCRRCSVSGDPHRVCEWEDGWVKLPGPRCPKPKLKTAGSGGKEGKASSGKKKTRTLAPTPLASGGSRVHEHGSPEPPHKRRRTSLTEVWTGVFLLYCGQS</sequence>
<accession>A0ACB8UBC0</accession>
<evidence type="ECO:0000313" key="1">
    <source>
        <dbReference type="EMBL" id="KAI0091633.1"/>
    </source>
</evidence>
<proteinExistence type="predicted"/>
<name>A0ACB8UBC0_9APHY</name>
<dbReference type="Proteomes" id="UP001055072">
    <property type="component" value="Unassembled WGS sequence"/>
</dbReference>